<dbReference type="Gene3D" id="3.30.200.20">
    <property type="entry name" value="Phosphorylase Kinase, domain 1"/>
    <property type="match status" value="1"/>
</dbReference>
<keyword evidence="2" id="KW-0723">Serine/threonine-protein kinase</keyword>
<evidence type="ECO:0000256" key="5">
    <source>
        <dbReference type="ARBA" id="ARBA00022777"/>
    </source>
</evidence>
<dbReference type="InterPro" id="IPR000719">
    <property type="entry name" value="Prot_kinase_dom"/>
</dbReference>
<proteinExistence type="predicted"/>
<keyword evidence="4 7" id="KW-0547">Nucleotide-binding</keyword>
<dbReference type="InterPro" id="IPR017441">
    <property type="entry name" value="Protein_kinase_ATP_BS"/>
</dbReference>
<dbReference type="Gene3D" id="1.10.510.10">
    <property type="entry name" value="Transferase(Phosphotransferase) domain 1"/>
    <property type="match status" value="1"/>
</dbReference>
<dbReference type="InterPro" id="IPR008266">
    <property type="entry name" value="Tyr_kinase_AS"/>
</dbReference>
<dbReference type="PROSITE" id="PS00109">
    <property type="entry name" value="PROTEIN_KINASE_TYR"/>
    <property type="match status" value="1"/>
</dbReference>
<feature type="domain" description="Protein kinase" evidence="8">
    <location>
        <begin position="23"/>
        <end position="363"/>
    </location>
</feature>
<dbReference type="PROSITE" id="PS50011">
    <property type="entry name" value="PROTEIN_KINASE_DOM"/>
    <property type="match status" value="1"/>
</dbReference>
<evidence type="ECO:0000256" key="2">
    <source>
        <dbReference type="ARBA" id="ARBA00022527"/>
    </source>
</evidence>
<comment type="caution">
    <text evidence="9">The sequence shown here is derived from an EMBL/GenBank/DDBJ whole genome shotgun (WGS) entry which is preliminary data.</text>
</comment>
<dbReference type="InterPro" id="IPR050339">
    <property type="entry name" value="CC_SR_Kinase"/>
</dbReference>
<evidence type="ECO:0000256" key="3">
    <source>
        <dbReference type="ARBA" id="ARBA00022679"/>
    </source>
</evidence>
<dbReference type="SUPFAM" id="SSF56112">
    <property type="entry name" value="Protein kinase-like (PK-like)"/>
    <property type="match status" value="1"/>
</dbReference>
<feature type="binding site" evidence="7">
    <location>
        <position position="51"/>
    </location>
    <ligand>
        <name>ATP</name>
        <dbReference type="ChEBI" id="CHEBI:30616"/>
    </ligand>
</feature>
<keyword evidence="3" id="KW-0808">Transferase</keyword>
<keyword evidence="5 9" id="KW-0418">Kinase</keyword>
<dbReference type="PANTHER" id="PTHR11042:SF160">
    <property type="entry name" value="EUKARYOTIC TRANSLATION INITIATION FACTOR 2-ALPHA KINASE 1"/>
    <property type="match status" value="1"/>
</dbReference>
<dbReference type="InterPro" id="IPR011009">
    <property type="entry name" value="Kinase-like_dom_sf"/>
</dbReference>
<dbReference type="CDD" id="cd00180">
    <property type="entry name" value="PKc"/>
    <property type="match status" value="1"/>
</dbReference>
<dbReference type="Proteomes" id="UP000198287">
    <property type="component" value="Unassembled WGS sequence"/>
</dbReference>
<keyword evidence="6 7" id="KW-0067">ATP-binding</keyword>
<evidence type="ECO:0000313" key="10">
    <source>
        <dbReference type="Proteomes" id="UP000198287"/>
    </source>
</evidence>
<dbReference type="OrthoDB" id="1405469at2759"/>
<organism evidence="9 10">
    <name type="scientific">Folsomia candida</name>
    <name type="common">Springtail</name>
    <dbReference type="NCBI Taxonomy" id="158441"/>
    <lineage>
        <taxon>Eukaryota</taxon>
        <taxon>Metazoa</taxon>
        <taxon>Ecdysozoa</taxon>
        <taxon>Arthropoda</taxon>
        <taxon>Hexapoda</taxon>
        <taxon>Collembola</taxon>
        <taxon>Entomobryomorpha</taxon>
        <taxon>Isotomoidea</taxon>
        <taxon>Isotomidae</taxon>
        <taxon>Proisotominae</taxon>
        <taxon>Folsomia</taxon>
    </lineage>
</organism>
<dbReference type="PROSITE" id="PS00107">
    <property type="entry name" value="PROTEIN_KINASE_ATP"/>
    <property type="match status" value="1"/>
</dbReference>
<keyword evidence="10" id="KW-1185">Reference proteome</keyword>
<keyword evidence="9" id="KW-0396">Initiation factor</keyword>
<keyword evidence="9" id="KW-0648">Protein biosynthesis</keyword>
<dbReference type="AlphaFoldDB" id="A0A226DVZ8"/>
<dbReference type="PANTHER" id="PTHR11042">
    <property type="entry name" value="EUKARYOTIC TRANSLATION INITIATION FACTOR 2-ALPHA KINASE EIF2-ALPHA KINASE -RELATED"/>
    <property type="match status" value="1"/>
</dbReference>
<dbReference type="EC" id="2.7.11.1" evidence="1"/>
<protein>
    <recommendedName>
        <fullName evidence="1">non-specific serine/threonine protein kinase</fullName>
        <ecNumber evidence="1">2.7.11.1</ecNumber>
    </recommendedName>
</protein>
<dbReference type="GO" id="GO:0005737">
    <property type="term" value="C:cytoplasm"/>
    <property type="evidence" value="ECO:0007669"/>
    <property type="project" value="TreeGrafter"/>
</dbReference>
<evidence type="ECO:0000256" key="4">
    <source>
        <dbReference type="ARBA" id="ARBA00022741"/>
    </source>
</evidence>
<evidence type="ECO:0000256" key="6">
    <source>
        <dbReference type="ARBA" id="ARBA00022840"/>
    </source>
</evidence>
<dbReference type="GO" id="GO:0003743">
    <property type="term" value="F:translation initiation factor activity"/>
    <property type="evidence" value="ECO:0007669"/>
    <property type="project" value="UniProtKB-KW"/>
</dbReference>
<dbReference type="Pfam" id="PF00069">
    <property type="entry name" value="Pkinase"/>
    <property type="match status" value="1"/>
</dbReference>
<name>A0A226DVZ8_FOLCA</name>
<evidence type="ECO:0000256" key="7">
    <source>
        <dbReference type="PROSITE-ProRule" id="PRU10141"/>
    </source>
</evidence>
<evidence type="ECO:0000256" key="1">
    <source>
        <dbReference type="ARBA" id="ARBA00012513"/>
    </source>
</evidence>
<dbReference type="GO" id="GO:0005524">
    <property type="term" value="F:ATP binding"/>
    <property type="evidence" value="ECO:0007669"/>
    <property type="project" value="UniProtKB-UniRule"/>
</dbReference>
<dbReference type="EMBL" id="LNIX01000010">
    <property type="protein sequence ID" value="OXA49655.1"/>
    <property type="molecule type" value="Genomic_DNA"/>
</dbReference>
<accession>A0A226DVZ8</accession>
<gene>
    <name evidence="9" type="ORF">Fcan01_15580</name>
</gene>
<dbReference type="GO" id="GO:0005634">
    <property type="term" value="C:nucleus"/>
    <property type="evidence" value="ECO:0007669"/>
    <property type="project" value="TreeGrafter"/>
</dbReference>
<dbReference type="GO" id="GO:0004694">
    <property type="term" value="F:eukaryotic translation initiation factor 2alpha kinase activity"/>
    <property type="evidence" value="ECO:0007669"/>
    <property type="project" value="TreeGrafter"/>
</dbReference>
<evidence type="ECO:0000259" key="8">
    <source>
        <dbReference type="PROSITE" id="PS50011"/>
    </source>
</evidence>
<reference evidence="9 10" key="1">
    <citation type="submission" date="2015-12" db="EMBL/GenBank/DDBJ databases">
        <title>The genome of Folsomia candida.</title>
        <authorList>
            <person name="Faddeeva A."/>
            <person name="Derks M.F."/>
            <person name="Anvar Y."/>
            <person name="Smit S."/>
            <person name="Van Straalen N."/>
            <person name="Roelofs D."/>
        </authorList>
    </citation>
    <scope>NUCLEOTIDE SEQUENCE [LARGE SCALE GENOMIC DNA]</scope>
    <source>
        <strain evidence="9 10">VU population</strain>
        <tissue evidence="9">Whole body</tissue>
    </source>
</reference>
<sequence>MEAMEVGEECVSTESLTSWFDYLALESFLGSGSFGYVFKAVSGQVNLSAVKVIFIDELRNQPDDQDEKHRVSREYKLMRGKKHDNLVAILKATDTPFTKEDVKVLQNIQCLQNNDDVLEQLYALSFRAQKRTRIPTICLQMELCGNTLRAWLNRNNEMDNPDLHPVRRRIVKDMYEGLKYLHSNNIMHRDFRPENIMFSFSTSGEEFAFPVKVGDFGLCRQIHGGHTKTKTLTAGVGNATYQAPETKSSKYGIPADLYSFGLVSWEVFQIIKQKDTISMFDKLVNDDEISLVEQKDWWLRYWGVLILCLTQRHVEYRLTGHHEILLIDPFKSEFTVYSKLRFKRILYNHMRNSVLSPLNQAIL</sequence>
<evidence type="ECO:0000313" key="9">
    <source>
        <dbReference type="EMBL" id="OXA49655.1"/>
    </source>
</evidence>